<organism evidence="2 3">
    <name type="scientific">Morchella conica CCBAS932</name>
    <dbReference type="NCBI Taxonomy" id="1392247"/>
    <lineage>
        <taxon>Eukaryota</taxon>
        <taxon>Fungi</taxon>
        <taxon>Dikarya</taxon>
        <taxon>Ascomycota</taxon>
        <taxon>Pezizomycotina</taxon>
        <taxon>Pezizomycetes</taxon>
        <taxon>Pezizales</taxon>
        <taxon>Morchellaceae</taxon>
        <taxon>Morchella</taxon>
    </lineage>
</organism>
<keyword evidence="1" id="KW-0472">Membrane</keyword>
<dbReference type="Proteomes" id="UP000277580">
    <property type="component" value="Unassembled WGS sequence"/>
</dbReference>
<accession>A0A3N4KR41</accession>
<keyword evidence="1" id="KW-0812">Transmembrane</keyword>
<dbReference type="AlphaFoldDB" id="A0A3N4KR41"/>
<keyword evidence="1" id="KW-1133">Transmembrane helix</keyword>
<reference evidence="2 3" key="1">
    <citation type="journal article" date="2018" name="Nat. Ecol. Evol.">
        <title>Pezizomycetes genomes reveal the molecular basis of ectomycorrhizal truffle lifestyle.</title>
        <authorList>
            <person name="Murat C."/>
            <person name="Payen T."/>
            <person name="Noel B."/>
            <person name="Kuo A."/>
            <person name="Morin E."/>
            <person name="Chen J."/>
            <person name="Kohler A."/>
            <person name="Krizsan K."/>
            <person name="Balestrini R."/>
            <person name="Da Silva C."/>
            <person name="Montanini B."/>
            <person name="Hainaut M."/>
            <person name="Levati E."/>
            <person name="Barry K.W."/>
            <person name="Belfiori B."/>
            <person name="Cichocki N."/>
            <person name="Clum A."/>
            <person name="Dockter R.B."/>
            <person name="Fauchery L."/>
            <person name="Guy J."/>
            <person name="Iotti M."/>
            <person name="Le Tacon F."/>
            <person name="Lindquist E.A."/>
            <person name="Lipzen A."/>
            <person name="Malagnac F."/>
            <person name="Mello A."/>
            <person name="Molinier V."/>
            <person name="Miyauchi S."/>
            <person name="Poulain J."/>
            <person name="Riccioni C."/>
            <person name="Rubini A."/>
            <person name="Sitrit Y."/>
            <person name="Splivallo R."/>
            <person name="Traeger S."/>
            <person name="Wang M."/>
            <person name="Zifcakova L."/>
            <person name="Wipf D."/>
            <person name="Zambonelli A."/>
            <person name="Paolocci F."/>
            <person name="Nowrousian M."/>
            <person name="Ottonello S."/>
            <person name="Baldrian P."/>
            <person name="Spatafora J.W."/>
            <person name="Henrissat B."/>
            <person name="Nagy L.G."/>
            <person name="Aury J.M."/>
            <person name="Wincker P."/>
            <person name="Grigoriev I.V."/>
            <person name="Bonfante P."/>
            <person name="Martin F.M."/>
        </authorList>
    </citation>
    <scope>NUCLEOTIDE SEQUENCE [LARGE SCALE GENOMIC DNA]</scope>
    <source>
        <strain evidence="2 3">CCBAS932</strain>
    </source>
</reference>
<evidence type="ECO:0000256" key="1">
    <source>
        <dbReference type="SAM" id="Phobius"/>
    </source>
</evidence>
<feature type="transmembrane region" description="Helical" evidence="1">
    <location>
        <begin position="15"/>
        <end position="32"/>
    </location>
</feature>
<evidence type="ECO:0000313" key="2">
    <source>
        <dbReference type="EMBL" id="RPB11968.1"/>
    </source>
</evidence>
<gene>
    <name evidence="2" type="ORF">P167DRAFT_574889</name>
</gene>
<keyword evidence="3" id="KW-1185">Reference proteome</keyword>
<protein>
    <submittedName>
        <fullName evidence="2">Uncharacterized protein</fullName>
    </submittedName>
</protein>
<evidence type="ECO:0000313" key="3">
    <source>
        <dbReference type="Proteomes" id="UP000277580"/>
    </source>
</evidence>
<dbReference type="InParanoid" id="A0A3N4KR41"/>
<name>A0A3N4KR41_9PEZI</name>
<proteinExistence type="predicted"/>
<dbReference type="EMBL" id="ML119132">
    <property type="protein sequence ID" value="RPB11968.1"/>
    <property type="molecule type" value="Genomic_DNA"/>
</dbReference>
<sequence>MLPGNSWFIRRSPDIPLPFILAGVIASGLYAMTEAFNHSVPPGRAATTCHWGFGESRLSIARVSIATATVDDASLLPAKRLRMATDAGWRSVEEIAWLNGTQPVLKGNM</sequence>